<evidence type="ECO:0000313" key="2">
    <source>
        <dbReference type="Proteomes" id="UP000299102"/>
    </source>
</evidence>
<keyword evidence="2" id="KW-1185">Reference proteome</keyword>
<reference evidence="1 2" key="1">
    <citation type="journal article" date="2019" name="Commun. Biol.">
        <title>The bagworm genome reveals a unique fibroin gene that provides high tensile strength.</title>
        <authorList>
            <person name="Kono N."/>
            <person name="Nakamura H."/>
            <person name="Ohtoshi R."/>
            <person name="Tomita M."/>
            <person name="Numata K."/>
            <person name="Arakawa K."/>
        </authorList>
    </citation>
    <scope>NUCLEOTIDE SEQUENCE [LARGE SCALE GENOMIC DNA]</scope>
</reference>
<comment type="caution">
    <text evidence="1">The sequence shown here is derived from an EMBL/GenBank/DDBJ whole genome shotgun (WGS) entry which is preliminary data.</text>
</comment>
<sequence length="151" mass="16685">MALIDSRRATAGRLRRIGDSLGPIKLPAVEESCNAKRAPVPLTRGGTRRTRASIHCRSFAILEAHHTLPIKSILFSEHDDSDAVFGRHDNRAVITVTPYMYRICIFPAYRTADSQELTWLEVNGVSECGQRALPLAGPPPGPWRARCAARI</sequence>
<evidence type="ECO:0000313" key="1">
    <source>
        <dbReference type="EMBL" id="GBP17825.1"/>
    </source>
</evidence>
<proteinExistence type="predicted"/>
<accession>A0A4C1TUX7</accession>
<dbReference type="Proteomes" id="UP000299102">
    <property type="component" value="Unassembled WGS sequence"/>
</dbReference>
<dbReference type="OrthoDB" id="7416891at2759"/>
<dbReference type="EMBL" id="BGZK01000091">
    <property type="protein sequence ID" value="GBP17825.1"/>
    <property type="molecule type" value="Genomic_DNA"/>
</dbReference>
<dbReference type="AlphaFoldDB" id="A0A4C1TUX7"/>
<organism evidence="1 2">
    <name type="scientific">Eumeta variegata</name>
    <name type="common">Bagworm moth</name>
    <name type="synonym">Eumeta japonica</name>
    <dbReference type="NCBI Taxonomy" id="151549"/>
    <lineage>
        <taxon>Eukaryota</taxon>
        <taxon>Metazoa</taxon>
        <taxon>Ecdysozoa</taxon>
        <taxon>Arthropoda</taxon>
        <taxon>Hexapoda</taxon>
        <taxon>Insecta</taxon>
        <taxon>Pterygota</taxon>
        <taxon>Neoptera</taxon>
        <taxon>Endopterygota</taxon>
        <taxon>Lepidoptera</taxon>
        <taxon>Glossata</taxon>
        <taxon>Ditrysia</taxon>
        <taxon>Tineoidea</taxon>
        <taxon>Psychidae</taxon>
        <taxon>Oiketicinae</taxon>
        <taxon>Eumeta</taxon>
    </lineage>
</organism>
<gene>
    <name evidence="1" type="ORF">EVAR_7818_1</name>
</gene>
<name>A0A4C1TUX7_EUMVA</name>
<protein>
    <submittedName>
        <fullName evidence="1">Uncharacterized protein</fullName>
    </submittedName>
</protein>